<evidence type="ECO:0000313" key="1">
    <source>
        <dbReference type="EMBL" id="MCC2130725.1"/>
    </source>
</evidence>
<proteinExistence type="predicted"/>
<reference evidence="1" key="1">
    <citation type="submission" date="2021-10" db="EMBL/GenBank/DDBJ databases">
        <title>Anaerobic single-cell dispensing facilitates the cultivation of human gut bacteria.</title>
        <authorList>
            <person name="Afrizal A."/>
        </authorList>
    </citation>
    <scope>NUCLEOTIDE SEQUENCE</scope>
    <source>
        <strain evidence="1">CLA-AA-H272</strain>
    </source>
</reference>
<gene>
    <name evidence="1" type="ORF">LKD37_14605</name>
</gene>
<name>A0AAE3AIM0_9FIRM</name>
<evidence type="ECO:0000313" key="2">
    <source>
        <dbReference type="Proteomes" id="UP001199319"/>
    </source>
</evidence>
<dbReference type="AlphaFoldDB" id="A0AAE3AIM0"/>
<accession>A0AAE3AIM0</accession>
<comment type="caution">
    <text evidence="1">The sequence shown here is derived from an EMBL/GenBank/DDBJ whole genome shotgun (WGS) entry which is preliminary data.</text>
</comment>
<dbReference type="Proteomes" id="UP001199319">
    <property type="component" value="Unassembled WGS sequence"/>
</dbReference>
<protein>
    <submittedName>
        <fullName evidence="1">Uncharacterized protein</fullName>
    </submittedName>
</protein>
<organism evidence="1 2">
    <name type="scientific">Brotocaccenecus cirricatena</name>
    <dbReference type="NCBI Taxonomy" id="3064195"/>
    <lineage>
        <taxon>Bacteria</taxon>
        <taxon>Bacillati</taxon>
        <taxon>Bacillota</taxon>
        <taxon>Clostridia</taxon>
        <taxon>Eubacteriales</taxon>
        <taxon>Oscillospiraceae</taxon>
        <taxon>Brotocaccenecus</taxon>
    </lineage>
</organism>
<dbReference type="EMBL" id="JAJEPW010000065">
    <property type="protein sequence ID" value="MCC2130725.1"/>
    <property type="molecule type" value="Genomic_DNA"/>
</dbReference>
<dbReference type="RefSeq" id="WP_302929875.1">
    <property type="nucleotide sequence ID" value="NZ_JAJEPW010000065.1"/>
</dbReference>
<sequence length="264" mass="30631">MDQNTLLLKAYDLFVDKYPDFPYLLKDIHLWAVTEDEYQMAFQNAAKRLNLPIKSTTYQLKQYSIQLRAELLKTPAQAIIILHKSLLEAPNESLRIVLHELAHAYHDSMFENTPPTDNVMYFLFQIGERMWKECAAEYFSAKVLQLEETWSQSVLEREFKSLLYDPSLYPERLGFFFMKCRATCTSSVQVAEVVGIRNETVAAEKLIEAMDGLQNILVSGLEQSATLRADSDFLVQLGIKIVNFVYCYYQFYNHTETFLNQIKG</sequence>
<keyword evidence="2" id="KW-1185">Reference proteome</keyword>